<evidence type="ECO:0000256" key="1">
    <source>
        <dbReference type="SAM" id="SignalP"/>
    </source>
</evidence>
<keyword evidence="1" id="KW-0732">Signal</keyword>
<gene>
    <name evidence="2" type="ORF">BU26DRAFT_74726</name>
</gene>
<sequence length="250" mass="27218">MQLLQLLPVVTVLAAFAAAFPHPNINILTAGELESANCNDCAHFFDQCLNTCGPMDTACQSRCNKETCLNGPAHCHKACSRRYCFSSTPHDYAEPDCTICDDWQANCTCECTHEDRYCRLGCQGIMCFEGPAECRGDTVCGRLNHCDVVGAPPTPQFVEARALSTPTSSTSAQALEPTDTPNDDCAPCVRYFEQCMDECPVKNPLGCVNVCKFKTCNVVTEDCPSDCVLGFGATMDSCNKKVKVDDEETE</sequence>
<feature type="signal peptide" evidence="1">
    <location>
        <begin position="1"/>
        <end position="19"/>
    </location>
</feature>
<dbReference type="EMBL" id="ML987200">
    <property type="protein sequence ID" value="KAF2245747.1"/>
    <property type="molecule type" value="Genomic_DNA"/>
</dbReference>
<dbReference type="GeneID" id="54589632"/>
<proteinExistence type="predicted"/>
<keyword evidence="3" id="KW-1185">Reference proteome</keyword>
<reference evidence="2" key="1">
    <citation type="journal article" date="2020" name="Stud. Mycol.">
        <title>101 Dothideomycetes genomes: a test case for predicting lifestyles and emergence of pathogens.</title>
        <authorList>
            <person name="Haridas S."/>
            <person name="Albert R."/>
            <person name="Binder M."/>
            <person name="Bloem J."/>
            <person name="Labutti K."/>
            <person name="Salamov A."/>
            <person name="Andreopoulos B."/>
            <person name="Baker S."/>
            <person name="Barry K."/>
            <person name="Bills G."/>
            <person name="Bluhm B."/>
            <person name="Cannon C."/>
            <person name="Castanera R."/>
            <person name="Culley D."/>
            <person name="Daum C."/>
            <person name="Ezra D."/>
            <person name="Gonzalez J."/>
            <person name="Henrissat B."/>
            <person name="Kuo A."/>
            <person name="Liang C."/>
            <person name="Lipzen A."/>
            <person name="Lutzoni F."/>
            <person name="Magnuson J."/>
            <person name="Mondo S."/>
            <person name="Nolan M."/>
            <person name="Ohm R."/>
            <person name="Pangilinan J."/>
            <person name="Park H.-J."/>
            <person name="Ramirez L."/>
            <person name="Alfaro M."/>
            <person name="Sun H."/>
            <person name="Tritt A."/>
            <person name="Yoshinaga Y."/>
            <person name="Zwiers L.-H."/>
            <person name="Turgeon B."/>
            <person name="Goodwin S."/>
            <person name="Spatafora J."/>
            <person name="Crous P."/>
            <person name="Grigoriev I."/>
        </authorList>
    </citation>
    <scope>NUCLEOTIDE SEQUENCE</scope>
    <source>
        <strain evidence="2">CBS 122368</strain>
    </source>
</reference>
<feature type="chain" id="PRO_5025661091" evidence="1">
    <location>
        <begin position="20"/>
        <end position="250"/>
    </location>
</feature>
<dbReference type="RefSeq" id="XP_033680751.1">
    <property type="nucleotide sequence ID" value="XM_033836302.1"/>
</dbReference>
<dbReference type="Proteomes" id="UP000800094">
    <property type="component" value="Unassembled WGS sequence"/>
</dbReference>
<evidence type="ECO:0000313" key="3">
    <source>
        <dbReference type="Proteomes" id="UP000800094"/>
    </source>
</evidence>
<accession>A0A6A6I603</accession>
<organism evidence="2 3">
    <name type="scientific">Trematosphaeria pertusa</name>
    <dbReference type="NCBI Taxonomy" id="390896"/>
    <lineage>
        <taxon>Eukaryota</taxon>
        <taxon>Fungi</taxon>
        <taxon>Dikarya</taxon>
        <taxon>Ascomycota</taxon>
        <taxon>Pezizomycotina</taxon>
        <taxon>Dothideomycetes</taxon>
        <taxon>Pleosporomycetidae</taxon>
        <taxon>Pleosporales</taxon>
        <taxon>Massarineae</taxon>
        <taxon>Trematosphaeriaceae</taxon>
        <taxon>Trematosphaeria</taxon>
    </lineage>
</organism>
<protein>
    <submittedName>
        <fullName evidence="2">Uncharacterized protein</fullName>
    </submittedName>
</protein>
<dbReference type="AlphaFoldDB" id="A0A6A6I603"/>
<evidence type="ECO:0000313" key="2">
    <source>
        <dbReference type="EMBL" id="KAF2245747.1"/>
    </source>
</evidence>
<name>A0A6A6I603_9PLEO</name>